<dbReference type="Proteomes" id="UP000182737">
    <property type="component" value="Unassembled WGS sequence"/>
</dbReference>
<dbReference type="Pfam" id="PF09363">
    <property type="entry name" value="XFP_C"/>
    <property type="match status" value="1"/>
</dbReference>
<dbReference type="InterPro" id="IPR009014">
    <property type="entry name" value="Transketo_C/PFOR_II"/>
</dbReference>
<accession>A0A1I3IA02</accession>
<sequence>MTYCCQVIRKKLISYITKPRANAGNLLKDLRTPDFKKYALKVKTPGSVKAQDMKELGNKSSHLVQKMNDTLVAHKQHISELGEDLPEVVNWKWHTPEDK</sequence>
<evidence type="ECO:0000313" key="2">
    <source>
        <dbReference type="EMBL" id="SFI44719.1"/>
    </source>
</evidence>
<dbReference type="InterPro" id="IPR018969">
    <property type="entry name" value="Xul5P/Fru6P_PKetolase_C"/>
</dbReference>
<organism evidence="2 3">
    <name type="scientific">Treponema bryantii</name>
    <dbReference type="NCBI Taxonomy" id="163"/>
    <lineage>
        <taxon>Bacteria</taxon>
        <taxon>Pseudomonadati</taxon>
        <taxon>Spirochaetota</taxon>
        <taxon>Spirochaetia</taxon>
        <taxon>Spirochaetales</taxon>
        <taxon>Treponemataceae</taxon>
        <taxon>Treponema</taxon>
    </lineage>
</organism>
<reference evidence="3" key="1">
    <citation type="submission" date="2016-10" db="EMBL/GenBank/DDBJ databases">
        <authorList>
            <person name="Varghese N."/>
            <person name="Submissions S."/>
        </authorList>
    </citation>
    <scope>NUCLEOTIDE SEQUENCE [LARGE SCALE GENOMIC DNA]</scope>
    <source>
        <strain evidence="3">XBD1002</strain>
    </source>
</reference>
<dbReference type="OrthoDB" id="9768449at2"/>
<dbReference type="GO" id="GO:0016832">
    <property type="term" value="F:aldehyde-lyase activity"/>
    <property type="evidence" value="ECO:0007669"/>
    <property type="project" value="InterPro"/>
</dbReference>
<feature type="domain" description="Xylulose 5-phosphate/Fructose 6-phosphate phosphoketolase C-terminal" evidence="1">
    <location>
        <begin position="51"/>
        <end position="93"/>
    </location>
</feature>
<gene>
    <name evidence="2" type="ORF">SAMN04487775_101433</name>
</gene>
<evidence type="ECO:0000313" key="3">
    <source>
        <dbReference type="Proteomes" id="UP000182737"/>
    </source>
</evidence>
<dbReference type="RefSeq" id="WP_074930027.1">
    <property type="nucleotide sequence ID" value="NZ_FORI01000001.1"/>
</dbReference>
<keyword evidence="3" id="KW-1185">Reference proteome</keyword>
<evidence type="ECO:0000259" key="1">
    <source>
        <dbReference type="Pfam" id="PF09363"/>
    </source>
</evidence>
<dbReference type="EMBL" id="FORI01000001">
    <property type="protein sequence ID" value="SFI44719.1"/>
    <property type="molecule type" value="Genomic_DNA"/>
</dbReference>
<name>A0A1I3IA02_9SPIR</name>
<protein>
    <submittedName>
        <fullName evidence="2">XFP C-terminal domain-containing protein</fullName>
    </submittedName>
</protein>
<dbReference type="GO" id="GO:0005975">
    <property type="term" value="P:carbohydrate metabolic process"/>
    <property type="evidence" value="ECO:0007669"/>
    <property type="project" value="InterPro"/>
</dbReference>
<dbReference type="Gene3D" id="3.40.50.920">
    <property type="match status" value="1"/>
</dbReference>
<dbReference type="AlphaFoldDB" id="A0A1I3IA02"/>
<proteinExistence type="predicted"/>